<evidence type="ECO:0000256" key="8">
    <source>
        <dbReference type="ARBA" id="ARBA00023049"/>
    </source>
</evidence>
<feature type="transmembrane region" description="Helical" evidence="11">
    <location>
        <begin position="899"/>
        <end position="924"/>
    </location>
</feature>
<proteinExistence type="inferred from homology"/>
<keyword evidence="10" id="KW-0868">Chloride</keyword>
<keyword evidence="8" id="KW-0482">Metalloprotease</keyword>
<evidence type="ECO:0000256" key="12">
    <source>
        <dbReference type="SAM" id="SignalP"/>
    </source>
</evidence>
<dbReference type="GO" id="GO:0005229">
    <property type="term" value="F:intracellularly calcium-gated chloride channel activity"/>
    <property type="evidence" value="ECO:0007669"/>
    <property type="project" value="InterPro"/>
</dbReference>
<evidence type="ECO:0000256" key="11">
    <source>
        <dbReference type="SAM" id="Phobius"/>
    </source>
</evidence>
<evidence type="ECO:0000256" key="4">
    <source>
        <dbReference type="ARBA" id="ARBA00022723"/>
    </source>
</evidence>
<dbReference type="InterPro" id="IPR051266">
    <property type="entry name" value="CLCR"/>
</dbReference>
<dbReference type="Ensembl" id="ENSLLET00000050231.1">
    <property type="protein sequence ID" value="ENSLLEP00000048345.1"/>
    <property type="gene ID" value="ENSLLEG00000030461.1"/>
</dbReference>
<keyword evidence="11" id="KW-0812">Transmembrane</keyword>
<feature type="domain" description="VWFA" evidence="13">
    <location>
        <begin position="310"/>
        <end position="479"/>
    </location>
</feature>
<dbReference type="GO" id="GO:0005886">
    <property type="term" value="C:plasma membrane"/>
    <property type="evidence" value="ECO:0007669"/>
    <property type="project" value="TreeGrafter"/>
</dbReference>
<accession>A0A8C5R7E5</accession>
<protein>
    <recommendedName>
        <fullName evidence="13">VWFA domain-containing protein</fullName>
    </recommendedName>
</protein>
<evidence type="ECO:0000259" key="13">
    <source>
        <dbReference type="PROSITE" id="PS50234"/>
    </source>
</evidence>
<name>A0A8C5R7E5_9ANUR</name>
<dbReference type="Pfam" id="PF08434">
    <property type="entry name" value="CLCA"/>
    <property type="match status" value="1"/>
</dbReference>
<dbReference type="AlphaFoldDB" id="A0A8C5R7E5"/>
<dbReference type="NCBIfam" id="TIGR00868">
    <property type="entry name" value="hCaCC"/>
    <property type="match status" value="1"/>
</dbReference>
<dbReference type="GO" id="GO:0006508">
    <property type="term" value="P:proteolysis"/>
    <property type="evidence" value="ECO:0007669"/>
    <property type="project" value="UniProtKB-KW"/>
</dbReference>
<feature type="signal peptide" evidence="12">
    <location>
        <begin position="1"/>
        <end position="21"/>
    </location>
</feature>
<sequence>MALWNHFVVFLAFQVLGKAKCSMVKLNNGGYEDIVIAINPAVPEDPKIIENIQNVIKDATSYLFHATKKRLYIRSVKILIPLTWSKSASYVKPKTETYDKADVIIATPFLKYGDDPYTLQYGRCGEPGKYIHFTPNFLLDDSLLSAYGDRGRVFVHEWAHFRWGIFDEYNSENPYYVSGALKVEATRCSKDILGSNRIPTAPCTGSACVTRPCNYDYTTGLYEDGCIFVPNKNQFAMESIMYTQALSSVSEFCDASNHNIEAPTLQNRMCNSQSTWDIISNSSDIKDTAPETTITIPEPTFSLLQYKSRVLTLVLDASGSMSLNGRIGRLYQAAEVFVIQIIELSSYVGIVTFSTSASIISQLLQIRSDIQRQTLKSLLQKMSSSGRTNMCAGILAGIDVNKKLDGSSYSTEIVLLSAGADNSDTKLCYPDIISSGVIIHTIALGSTAAVELEEIAKMTGGLTFSASDSVDSNGLIDSFSGLSAGNGDVTLKAVQLESNSLSLSRSQCFSDTVYIDSTVGISTFFLVTWQSAVPAISLIDPDGKIYTALHFTSDSNAKSTRLEIPRTAAKGAWNYELCNTHTVRQAVGIVVSSTAADPDVPPITVTAHMNTGTNAFPNPMVVYALVSQGQFPVTGMNVTAIIEAQSGSPDILQLLDNGAGSDIVENDGVYSSYYIGFKVNGRNSLRVRVQSKDNVRLTLPRNGALYVPGYVENGEVIMNPIKPSITEDELRINSGPINRTVSGGSFILSNIPIRAQPDLYKPEKIIDLKARIEEMTIVLTWTATGDDLDQGRATKYDLRMSTNPVDLRDSFANCKTIDISQFTPQPAGSVETFIFIPQDITIANGTILYFSLVAIDEVSNKSDISNIAQAALFIPPTPPPSTTLASPTTDSIQEINIKFLILIICTTLVLVFLIICITVCVVSCERNHRLAVTRV</sequence>
<keyword evidence="3" id="KW-0645">Protease</keyword>
<dbReference type="GO" id="GO:0008237">
    <property type="term" value="F:metallopeptidase activity"/>
    <property type="evidence" value="ECO:0007669"/>
    <property type="project" value="UniProtKB-KW"/>
</dbReference>
<dbReference type="CDD" id="cd00198">
    <property type="entry name" value="vWFA"/>
    <property type="match status" value="1"/>
</dbReference>
<evidence type="ECO:0000256" key="5">
    <source>
        <dbReference type="ARBA" id="ARBA00022729"/>
    </source>
</evidence>
<dbReference type="GeneTree" id="ENSGT00940000154682"/>
<evidence type="ECO:0000256" key="3">
    <source>
        <dbReference type="ARBA" id="ARBA00022670"/>
    </source>
</evidence>
<keyword evidence="11" id="KW-1133">Transmembrane helix</keyword>
<keyword evidence="6" id="KW-0378">Hydrolase</keyword>
<dbReference type="SMART" id="SM00327">
    <property type="entry name" value="VWA"/>
    <property type="match status" value="1"/>
</dbReference>
<evidence type="ECO:0000313" key="15">
    <source>
        <dbReference type="Proteomes" id="UP000694569"/>
    </source>
</evidence>
<reference evidence="14" key="2">
    <citation type="submission" date="2025-09" db="UniProtKB">
        <authorList>
            <consortium name="Ensembl"/>
        </authorList>
    </citation>
    <scope>IDENTIFICATION</scope>
</reference>
<dbReference type="Gene3D" id="3.40.50.410">
    <property type="entry name" value="von Willebrand factor, type A domain"/>
    <property type="match status" value="1"/>
</dbReference>
<dbReference type="Proteomes" id="UP000694569">
    <property type="component" value="Unplaced"/>
</dbReference>
<dbReference type="SUPFAM" id="SSF53300">
    <property type="entry name" value="vWA-like"/>
    <property type="match status" value="1"/>
</dbReference>
<keyword evidence="7" id="KW-0862">Zinc</keyword>
<keyword evidence="2" id="KW-0813">Transport</keyword>
<keyword evidence="15" id="KW-1185">Reference proteome</keyword>
<keyword evidence="9" id="KW-0325">Glycoprotein</keyword>
<dbReference type="PANTHER" id="PTHR10579:SF172">
    <property type="entry name" value="CALCIUM-ACTIVATED CHLORIDE CHANNEL REGULATOR 4 PRECURSOR-RELATED"/>
    <property type="match status" value="1"/>
</dbReference>
<evidence type="ECO:0000256" key="2">
    <source>
        <dbReference type="ARBA" id="ARBA00022448"/>
    </source>
</evidence>
<dbReference type="PROSITE" id="PS50234">
    <property type="entry name" value="VWFA"/>
    <property type="match status" value="1"/>
</dbReference>
<keyword evidence="11" id="KW-0472">Membrane</keyword>
<keyword evidence="4" id="KW-0479">Metal-binding</keyword>
<evidence type="ECO:0000256" key="7">
    <source>
        <dbReference type="ARBA" id="ARBA00022833"/>
    </source>
</evidence>
<dbReference type="InterPro" id="IPR004727">
    <property type="entry name" value="CLCA_chordata"/>
</dbReference>
<keyword evidence="5 12" id="KW-0732">Signal</keyword>
<organism evidence="14 15">
    <name type="scientific">Leptobrachium leishanense</name>
    <name type="common">Leishan spiny toad</name>
    <dbReference type="NCBI Taxonomy" id="445787"/>
    <lineage>
        <taxon>Eukaryota</taxon>
        <taxon>Metazoa</taxon>
        <taxon>Chordata</taxon>
        <taxon>Craniata</taxon>
        <taxon>Vertebrata</taxon>
        <taxon>Euteleostomi</taxon>
        <taxon>Amphibia</taxon>
        <taxon>Batrachia</taxon>
        <taxon>Anura</taxon>
        <taxon>Pelobatoidea</taxon>
        <taxon>Megophryidae</taxon>
        <taxon>Leptobrachium</taxon>
    </lineage>
</organism>
<dbReference type="InterPro" id="IPR013642">
    <property type="entry name" value="CLCA_N"/>
</dbReference>
<dbReference type="InterPro" id="IPR036465">
    <property type="entry name" value="vWFA_dom_sf"/>
</dbReference>
<comment type="similarity">
    <text evidence="1">Belongs to the CLCR family.</text>
</comment>
<dbReference type="Pfam" id="PF00092">
    <property type="entry name" value="VWA"/>
    <property type="match status" value="1"/>
</dbReference>
<dbReference type="InterPro" id="IPR002035">
    <property type="entry name" value="VWF_A"/>
</dbReference>
<dbReference type="PANTHER" id="PTHR10579">
    <property type="entry name" value="CALCIUM-ACTIVATED CHLORIDE CHANNEL REGULATOR"/>
    <property type="match status" value="1"/>
</dbReference>
<evidence type="ECO:0000256" key="10">
    <source>
        <dbReference type="ARBA" id="ARBA00023214"/>
    </source>
</evidence>
<evidence type="ECO:0000313" key="14">
    <source>
        <dbReference type="Ensembl" id="ENSLLEP00000048345.1"/>
    </source>
</evidence>
<dbReference type="GO" id="GO:0046872">
    <property type="term" value="F:metal ion binding"/>
    <property type="evidence" value="ECO:0007669"/>
    <property type="project" value="UniProtKB-KW"/>
</dbReference>
<feature type="chain" id="PRO_5034745691" description="VWFA domain-containing protein" evidence="12">
    <location>
        <begin position="22"/>
        <end position="935"/>
    </location>
</feature>
<reference evidence="14" key="1">
    <citation type="submission" date="2025-08" db="UniProtKB">
        <authorList>
            <consortium name="Ensembl"/>
        </authorList>
    </citation>
    <scope>IDENTIFICATION</scope>
</reference>
<evidence type="ECO:0000256" key="6">
    <source>
        <dbReference type="ARBA" id="ARBA00022801"/>
    </source>
</evidence>
<evidence type="ECO:0000256" key="9">
    <source>
        <dbReference type="ARBA" id="ARBA00023180"/>
    </source>
</evidence>
<evidence type="ECO:0000256" key="1">
    <source>
        <dbReference type="ARBA" id="ARBA00006398"/>
    </source>
</evidence>